<proteinExistence type="predicted"/>
<reference evidence="1" key="1">
    <citation type="journal article" date="2015" name="Nature">
        <title>Complex archaea that bridge the gap between prokaryotes and eukaryotes.</title>
        <authorList>
            <person name="Spang A."/>
            <person name="Saw J.H."/>
            <person name="Jorgensen S.L."/>
            <person name="Zaremba-Niedzwiedzka K."/>
            <person name="Martijn J."/>
            <person name="Lind A.E."/>
            <person name="van Eijk R."/>
            <person name="Schleper C."/>
            <person name="Guy L."/>
            <person name="Ettema T.J."/>
        </authorList>
    </citation>
    <scope>NUCLEOTIDE SEQUENCE</scope>
</reference>
<name>A0A0F9VNC7_9ZZZZ</name>
<accession>A0A0F9VNC7</accession>
<gene>
    <name evidence="1" type="ORF">LCGC14_0384880</name>
</gene>
<comment type="caution">
    <text evidence="1">The sequence shown here is derived from an EMBL/GenBank/DDBJ whole genome shotgun (WGS) entry which is preliminary data.</text>
</comment>
<dbReference type="EMBL" id="LAZR01000317">
    <property type="protein sequence ID" value="KKN74986.1"/>
    <property type="molecule type" value="Genomic_DNA"/>
</dbReference>
<evidence type="ECO:0000313" key="1">
    <source>
        <dbReference type="EMBL" id="KKN74986.1"/>
    </source>
</evidence>
<sequence>MMDSGKIILPDTYNKNLICGNCSHSMCLKIPLGITTRKYAEDHVCPNCGCKFDGEGNQSYSHPKGAPMIYLPYHLRGMGGNYSCQK</sequence>
<dbReference type="AlphaFoldDB" id="A0A0F9VNC7"/>
<protein>
    <submittedName>
        <fullName evidence="1">Uncharacterized protein</fullName>
    </submittedName>
</protein>
<organism evidence="1">
    <name type="scientific">marine sediment metagenome</name>
    <dbReference type="NCBI Taxonomy" id="412755"/>
    <lineage>
        <taxon>unclassified sequences</taxon>
        <taxon>metagenomes</taxon>
        <taxon>ecological metagenomes</taxon>
    </lineage>
</organism>